<protein>
    <submittedName>
        <fullName evidence="2">Uncharacterized protein</fullName>
    </submittedName>
</protein>
<evidence type="ECO:0000313" key="3">
    <source>
        <dbReference type="Proteomes" id="UP000184536"/>
    </source>
</evidence>
<accession>A0A1M6LNK5</accession>
<keyword evidence="1" id="KW-0175">Coiled coil</keyword>
<dbReference type="OrthoDB" id="3540923at2"/>
<evidence type="ECO:0000313" key="2">
    <source>
        <dbReference type="EMBL" id="SHJ72791.1"/>
    </source>
</evidence>
<feature type="coiled-coil region" evidence="1">
    <location>
        <begin position="12"/>
        <end position="60"/>
    </location>
</feature>
<name>A0A1M6LNK5_9FIRM</name>
<dbReference type="RefSeq" id="WP_110941811.1">
    <property type="nucleotide sequence ID" value="NZ_FQZV01000038.1"/>
</dbReference>
<gene>
    <name evidence="2" type="ORF">SAMN02745975_02729</name>
</gene>
<sequence length="312" mass="36585">MLRQLNDDLAEIKKKLLERDRMKRLLEKSLEELAVLMEKRELLYKDLEKEKKDLDRIESLSLTNLIHSLIGDKKECVEKERREFLAQKLKYDEVDHGIANLNIYIFELENQIQNMGHLDMDYKKIINQKLEFLKKNEHFALKLIEITEEKSRLENFIRELEEAEAAGSEAVRLLYSVEETLQAAKGWGTCDILGGGLIATMAKHSRIDDARAQMNAVQSMLRRFQRELTDIGDYMDFNIEIGSFATFADYFFDGLISDFVVQQKIGESLETVQEMLTRIEGVINRLRQELSETRKKLWDKEKEKNKMIEEAL</sequence>
<organism evidence="2 3">
    <name type="scientific">Geosporobacter subterraneus DSM 17957</name>
    <dbReference type="NCBI Taxonomy" id="1121919"/>
    <lineage>
        <taxon>Bacteria</taxon>
        <taxon>Bacillati</taxon>
        <taxon>Bacillota</taxon>
        <taxon>Clostridia</taxon>
        <taxon>Peptostreptococcales</taxon>
        <taxon>Thermotaleaceae</taxon>
        <taxon>Geosporobacter</taxon>
    </lineage>
</organism>
<feature type="coiled-coil region" evidence="1">
    <location>
        <begin position="269"/>
        <end position="310"/>
    </location>
</feature>
<keyword evidence="3" id="KW-1185">Reference proteome</keyword>
<dbReference type="AlphaFoldDB" id="A0A1M6LNK5"/>
<dbReference type="Proteomes" id="UP000184536">
    <property type="component" value="Unassembled WGS sequence"/>
</dbReference>
<evidence type="ECO:0000256" key="1">
    <source>
        <dbReference type="SAM" id="Coils"/>
    </source>
</evidence>
<proteinExistence type="predicted"/>
<reference evidence="3" key="1">
    <citation type="submission" date="2016-11" db="EMBL/GenBank/DDBJ databases">
        <authorList>
            <person name="Varghese N."/>
            <person name="Submissions S."/>
        </authorList>
    </citation>
    <scope>NUCLEOTIDE SEQUENCE [LARGE SCALE GENOMIC DNA]</scope>
    <source>
        <strain evidence="3">DSM 17957</strain>
    </source>
</reference>
<dbReference type="EMBL" id="FQZV01000038">
    <property type="protein sequence ID" value="SHJ72791.1"/>
    <property type="molecule type" value="Genomic_DNA"/>
</dbReference>
<dbReference type="STRING" id="1121919.SAMN02745975_02729"/>